<protein>
    <submittedName>
        <fullName evidence="1">PKD family protein</fullName>
    </submittedName>
</protein>
<comment type="caution">
    <text evidence="1">The sequence shown here is derived from an EMBL/GenBank/DDBJ whole genome shotgun (WGS) entry which is preliminary data.</text>
</comment>
<organism evidence="1 2">
    <name type="scientific">Pseudobacter ginsenosidimutans</name>
    <dbReference type="NCBI Taxonomy" id="661488"/>
    <lineage>
        <taxon>Bacteria</taxon>
        <taxon>Pseudomonadati</taxon>
        <taxon>Bacteroidota</taxon>
        <taxon>Chitinophagia</taxon>
        <taxon>Chitinophagales</taxon>
        <taxon>Chitinophagaceae</taxon>
        <taxon>Pseudobacter</taxon>
    </lineage>
</organism>
<proteinExistence type="predicted"/>
<evidence type="ECO:0000313" key="2">
    <source>
        <dbReference type="Proteomes" id="UP000293874"/>
    </source>
</evidence>
<dbReference type="Proteomes" id="UP000293874">
    <property type="component" value="Unassembled WGS sequence"/>
</dbReference>
<gene>
    <name evidence="1" type="ORF">EV199_1707</name>
</gene>
<dbReference type="PROSITE" id="PS51257">
    <property type="entry name" value="PROKAR_LIPOPROTEIN"/>
    <property type="match status" value="1"/>
</dbReference>
<accession>A0A4Q7N4A1</accession>
<dbReference type="AlphaFoldDB" id="A0A4Q7N4A1"/>
<dbReference type="OrthoDB" id="1095195at2"/>
<dbReference type="EMBL" id="SGXA01000001">
    <property type="protein sequence ID" value="RZS75832.1"/>
    <property type="molecule type" value="Genomic_DNA"/>
</dbReference>
<dbReference type="RefSeq" id="WP_130540172.1">
    <property type="nucleotide sequence ID" value="NZ_CP042431.1"/>
</dbReference>
<sequence>MKKSIILLSILTALIAGCYKDKGNYDLSDINELTLSGSIPDTIRILQMDTLRISAVVDQSIPVPEEKLSYKWSMFTWPNSSVPEIVLGTTKDLKVAISSKPEIYALVLKVTDTETGVDYFKRFYLQVNSILSEGWMMLEDRPDGHPDASIITPSGDIFRDIYRGANDGELLPVNASTIRILNSLRIGQSVFILTPDNGIEVDYAGFRKFGEAKDWFFQAPEVIKPEGYIYTKLGVTAFFLNDGFTHIYAFFNDGPQKLGAAQKGNWRISKYMMPNLSSDDMYFYDDLNQRFLSHANATINSFANPGGSAWDMNNVGKQLVYAGPSINTYYNCLMKNNNEDKFFVYRVNQGAAVPAAEIHEVLNAPGIASGKFFQSSGLYLHMYYASGNNIYLLDIPAQTARLVYSFPAGTEITAMELKQSPTSLMFPYTEDNRQLVAATYEGGEGKFYSFSIGNTGDFTNNTYSKVYTGFGRIRDLEFKYRK</sequence>
<evidence type="ECO:0000313" key="1">
    <source>
        <dbReference type="EMBL" id="RZS75832.1"/>
    </source>
</evidence>
<dbReference type="Pfam" id="PF16407">
    <property type="entry name" value="PKD_2"/>
    <property type="match status" value="1"/>
</dbReference>
<name>A0A4Q7N4A1_9BACT</name>
<keyword evidence="2" id="KW-1185">Reference proteome</keyword>
<dbReference type="InterPro" id="IPR032183">
    <property type="entry name" value="PKD-like"/>
</dbReference>
<reference evidence="1 2" key="1">
    <citation type="submission" date="2019-02" db="EMBL/GenBank/DDBJ databases">
        <title>Genomic Encyclopedia of Type Strains, Phase IV (KMG-IV): sequencing the most valuable type-strain genomes for metagenomic binning, comparative biology and taxonomic classification.</title>
        <authorList>
            <person name="Goeker M."/>
        </authorList>
    </citation>
    <scope>NUCLEOTIDE SEQUENCE [LARGE SCALE GENOMIC DNA]</scope>
    <source>
        <strain evidence="1 2">DSM 18116</strain>
    </source>
</reference>